<reference evidence="4 5" key="1">
    <citation type="submission" date="2019-02" db="EMBL/GenBank/DDBJ databases">
        <title>Genome sequencing of the rare red list fungi Hericium alpestre (H. flagellum).</title>
        <authorList>
            <person name="Buettner E."/>
            <person name="Kellner H."/>
        </authorList>
    </citation>
    <scope>NUCLEOTIDE SEQUENCE [LARGE SCALE GENOMIC DNA]</scope>
    <source>
        <strain evidence="4 5">DSM 108284</strain>
    </source>
</reference>
<evidence type="ECO:0000259" key="3">
    <source>
        <dbReference type="Pfam" id="PF03184"/>
    </source>
</evidence>
<feature type="region of interest" description="Disordered" evidence="2">
    <location>
        <begin position="222"/>
        <end position="261"/>
    </location>
</feature>
<keyword evidence="1" id="KW-0175">Coiled coil</keyword>
<feature type="coiled-coil region" evidence="1">
    <location>
        <begin position="410"/>
        <end position="437"/>
    </location>
</feature>
<comment type="caution">
    <text evidence="4">The sequence shown here is derived from an EMBL/GenBank/DDBJ whole genome shotgun (WGS) entry which is preliminary data.</text>
</comment>
<sequence>MISSDTRICHSEKGWTDSELGLLWMQKDFEPTTREKAAGRTRILLMDGHSSHYTPELLRFAQSHNIEILGYPLHCTHALQGLDVVCFASIKDIYGDEIKAFEDHTKHVFTKADFTGVFGHAFLSAFTPNTVKAAFEKIGIYPFNPDVITPSQMKPSEASSTKGLAPITQPSPVQAIINAFRKAPPTSFDVADDTHTLPVIAASPAMSALLLDDVNIDPMLRAPCSASPESPDLSSLVASSSTSSVSKRDAEDSTDADTPSKHIQLMTANLSQTMSGSFLVSKPKMTTLNHIAPPILQRAPFSAILEPDWSLICEMSEHEHLSHQDLAEGVKALTLNLRLAQLHVEAQDGIIESANAQLVIQNIYTDKLHHALFEKETKKASKADRVVLNVGGTHLTDEEFIQEMEHRKQAREAGKEAKRIRKEQKAAKKAKKDASQAAWQEILIAHQSEVNTWKTLCDRLVQQGARKKDLPSKPR</sequence>
<dbReference type="InterPro" id="IPR004875">
    <property type="entry name" value="DDE_SF_endonuclease_dom"/>
</dbReference>
<keyword evidence="5" id="KW-1185">Reference proteome</keyword>
<dbReference type="Proteomes" id="UP000298061">
    <property type="component" value="Unassembled WGS sequence"/>
</dbReference>
<dbReference type="Pfam" id="PF03184">
    <property type="entry name" value="DDE_1"/>
    <property type="match status" value="1"/>
</dbReference>
<organism evidence="4 5">
    <name type="scientific">Hericium alpestre</name>
    <dbReference type="NCBI Taxonomy" id="135208"/>
    <lineage>
        <taxon>Eukaryota</taxon>
        <taxon>Fungi</taxon>
        <taxon>Dikarya</taxon>
        <taxon>Basidiomycota</taxon>
        <taxon>Agaricomycotina</taxon>
        <taxon>Agaricomycetes</taxon>
        <taxon>Russulales</taxon>
        <taxon>Hericiaceae</taxon>
        <taxon>Hericium</taxon>
    </lineage>
</organism>
<name>A0A4Y9ZNX0_9AGAM</name>
<evidence type="ECO:0000313" key="4">
    <source>
        <dbReference type="EMBL" id="TFY76472.1"/>
    </source>
</evidence>
<dbReference type="EMBL" id="SFCI01001196">
    <property type="protein sequence ID" value="TFY76472.1"/>
    <property type="molecule type" value="Genomic_DNA"/>
</dbReference>
<proteinExistence type="predicted"/>
<evidence type="ECO:0000313" key="5">
    <source>
        <dbReference type="Proteomes" id="UP000298061"/>
    </source>
</evidence>
<feature type="domain" description="DDE-1" evidence="3">
    <location>
        <begin position="7"/>
        <end position="97"/>
    </location>
</feature>
<dbReference type="GO" id="GO:0003676">
    <property type="term" value="F:nucleic acid binding"/>
    <property type="evidence" value="ECO:0007669"/>
    <property type="project" value="InterPro"/>
</dbReference>
<accession>A0A4Y9ZNX0</accession>
<protein>
    <recommendedName>
        <fullName evidence="3">DDE-1 domain-containing protein</fullName>
    </recommendedName>
</protein>
<gene>
    <name evidence="4" type="ORF">EWM64_g7544</name>
</gene>
<dbReference type="AlphaFoldDB" id="A0A4Y9ZNX0"/>
<evidence type="ECO:0000256" key="2">
    <source>
        <dbReference type="SAM" id="MobiDB-lite"/>
    </source>
</evidence>
<dbReference type="OrthoDB" id="2917041at2759"/>
<feature type="compositionally biased region" description="Low complexity" evidence="2">
    <location>
        <begin position="230"/>
        <end position="245"/>
    </location>
</feature>
<evidence type="ECO:0000256" key="1">
    <source>
        <dbReference type="SAM" id="Coils"/>
    </source>
</evidence>